<accession>A0A0F9PRD7</accession>
<name>A0A0F9PRD7_9ZZZZ</name>
<gene>
    <name evidence="1" type="ORF">LCGC14_0795200</name>
</gene>
<evidence type="ECO:0008006" key="2">
    <source>
        <dbReference type="Google" id="ProtNLM"/>
    </source>
</evidence>
<dbReference type="Gene3D" id="3.40.630.10">
    <property type="entry name" value="Zn peptidases"/>
    <property type="match status" value="1"/>
</dbReference>
<dbReference type="GO" id="GO:0016787">
    <property type="term" value="F:hydrolase activity"/>
    <property type="evidence" value="ECO:0007669"/>
    <property type="project" value="InterPro"/>
</dbReference>
<evidence type="ECO:0000313" key="1">
    <source>
        <dbReference type="EMBL" id="KKN34290.1"/>
    </source>
</evidence>
<dbReference type="AlphaFoldDB" id="A0A0F9PRD7"/>
<dbReference type="Pfam" id="PF01546">
    <property type="entry name" value="Peptidase_M20"/>
    <property type="match status" value="1"/>
</dbReference>
<reference evidence="1" key="1">
    <citation type="journal article" date="2015" name="Nature">
        <title>Complex archaea that bridge the gap between prokaryotes and eukaryotes.</title>
        <authorList>
            <person name="Spang A."/>
            <person name="Saw J.H."/>
            <person name="Jorgensen S.L."/>
            <person name="Zaremba-Niedzwiedzka K."/>
            <person name="Martijn J."/>
            <person name="Lind A.E."/>
            <person name="van Eijk R."/>
            <person name="Schleper C."/>
            <person name="Guy L."/>
            <person name="Ettema T.J."/>
        </authorList>
    </citation>
    <scope>NUCLEOTIDE SEQUENCE</scope>
</reference>
<sequence length="106" mass="12031">MKTKDPDLGIKVQIPISMEPFVIDGKSDFASAVKKSSEIIHNDERKFKLMMPSTDAHWFQERGIETIIIGTVRGDNNCHVADEFVYIEDLINATKLYALTALNYLK</sequence>
<comment type="caution">
    <text evidence="1">The sequence shown here is derived from an EMBL/GenBank/DDBJ whole genome shotgun (WGS) entry which is preliminary data.</text>
</comment>
<organism evidence="1">
    <name type="scientific">marine sediment metagenome</name>
    <dbReference type="NCBI Taxonomy" id="412755"/>
    <lineage>
        <taxon>unclassified sequences</taxon>
        <taxon>metagenomes</taxon>
        <taxon>ecological metagenomes</taxon>
    </lineage>
</organism>
<dbReference type="EMBL" id="LAZR01002115">
    <property type="protein sequence ID" value="KKN34290.1"/>
    <property type="molecule type" value="Genomic_DNA"/>
</dbReference>
<protein>
    <recommendedName>
        <fullName evidence="2">Peptidase M20 dimerisation domain-containing protein</fullName>
    </recommendedName>
</protein>
<dbReference type="InterPro" id="IPR002933">
    <property type="entry name" value="Peptidase_M20"/>
</dbReference>
<dbReference type="SUPFAM" id="SSF53187">
    <property type="entry name" value="Zn-dependent exopeptidases"/>
    <property type="match status" value="1"/>
</dbReference>
<proteinExistence type="predicted"/>